<keyword evidence="3" id="KW-1185">Reference proteome</keyword>
<evidence type="ECO:0000313" key="2">
    <source>
        <dbReference type="EMBL" id="GBP33646.1"/>
    </source>
</evidence>
<organism evidence="2 3">
    <name type="scientific">Eumeta variegata</name>
    <name type="common">Bagworm moth</name>
    <name type="synonym">Eumeta japonica</name>
    <dbReference type="NCBI Taxonomy" id="151549"/>
    <lineage>
        <taxon>Eukaryota</taxon>
        <taxon>Metazoa</taxon>
        <taxon>Ecdysozoa</taxon>
        <taxon>Arthropoda</taxon>
        <taxon>Hexapoda</taxon>
        <taxon>Insecta</taxon>
        <taxon>Pterygota</taxon>
        <taxon>Neoptera</taxon>
        <taxon>Endopterygota</taxon>
        <taxon>Lepidoptera</taxon>
        <taxon>Glossata</taxon>
        <taxon>Ditrysia</taxon>
        <taxon>Tineoidea</taxon>
        <taxon>Psychidae</taxon>
        <taxon>Oiketicinae</taxon>
        <taxon>Eumeta</taxon>
    </lineage>
</organism>
<name>A0A4C1V5K4_EUMVA</name>
<gene>
    <name evidence="2" type="ORF">EVAR_16682_1</name>
</gene>
<comment type="caution">
    <text evidence="2">The sequence shown here is derived from an EMBL/GenBank/DDBJ whole genome shotgun (WGS) entry which is preliminary data.</text>
</comment>
<dbReference type="EMBL" id="BGZK01000277">
    <property type="protein sequence ID" value="GBP33646.1"/>
    <property type="molecule type" value="Genomic_DNA"/>
</dbReference>
<proteinExistence type="predicted"/>
<evidence type="ECO:0000256" key="1">
    <source>
        <dbReference type="SAM" id="MobiDB-lite"/>
    </source>
</evidence>
<feature type="region of interest" description="Disordered" evidence="1">
    <location>
        <begin position="86"/>
        <end position="107"/>
    </location>
</feature>
<reference evidence="2 3" key="1">
    <citation type="journal article" date="2019" name="Commun. Biol.">
        <title>The bagworm genome reveals a unique fibroin gene that provides high tensile strength.</title>
        <authorList>
            <person name="Kono N."/>
            <person name="Nakamura H."/>
            <person name="Ohtoshi R."/>
            <person name="Tomita M."/>
            <person name="Numata K."/>
            <person name="Arakawa K."/>
        </authorList>
    </citation>
    <scope>NUCLEOTIDE SEQUENCE [LARGE SCALE GENOMIC DNA]</scope>
</reference>
<accession>A0A4C1V5K4</accession>
<evidence type="ECO:0000313" key="3">
    <source>
        <dbReference type="Proteomes" id="UP000299102"/>
    </source>
</evidence>
<dbReference type="AlphaFoldDB" id="A0A4C1V5K4"/>
<dbReference type="Proteomes" id="UP000299102">
    <property type="component" value="Unassembled WGS sequence"/>
</dbReference>
<sequence length="107" mass="11923">MYACYLYGLTLPPERTVISRTRLSFVITIQILVQMMEGKRQSSSTLNTRCDKKSIMSHASLMLSSVVAIKGRLSCTSSGRLLQVSARQNSSKETSSELNFMKNQPSL</sequence>
<protein>
    <submittedName>
        <fullName evidence="2">Uncharacterized protein</fullName>
    </submittedName>
</protein>